<dbReference type="Proteomes" id="UP001165122">
    <property type="component" value="Unassembled WGS sequence"/>
</dbReference>
<protein>
    <submittedName>
        <fullName evidence="2">Uncharacterized protein</fullName>
    </submittedName>
</protein>
<evidence type="ECO:0000313" key="2">
    <source>
        <dbReference type="EMBL" id="GMI17946.1"/>
    </source>
</evidence>
<evidence type="ECO:0000256" key="1">
    <source>
        <dbReference type="SAM" id="MobiDB-lite"/>
    </source>
</evidence>
<feature type="region of interest" description="Disordered" evidence="1">
    <location>
        <begin position="1"/>
        <end position="22"/>
    </location>
</feature>
<feature type="compositionally biased region" description="Low complexity" evidence="1">
    <location>
        <begin position="1"/>
        <end position="20"/>
    </location>
</feature>
<dbReference type="PANTHER" id="PTHR22753:SF14">
    <property type="entry name" value="MONOACYLGLYCEROL_DIACYLGLYCEROL O-ACYLTRANSFERASE"/>
    <property type="match status" value="1"/>
</dbReference>
<organism evidence="2 3">
    <name type="scientific">Triparma laevis f. longispina</name>
    <dbReference type="NCBI Taxonomy" id="1714387"/>
    <lineage>
        <taxon>Eukaryota</taxon>
        <taxon>Sar</taxon>
        <taxon>Stramenopiles</taxon>
        <taxon>Ochrophyta</taxon>
        <taxon>Bolidophyceae</taxon>
        <taxon>Parmales</taxon>
        <taxon>Triparmaceae</taxon>
        <taxon>Triparma</taxon>
    </lineage>
</organism>
<dbReference type="InterPro" id="IPR029058">
    <property type="entry name" value="AB_hydrolase_fold"/>
</dbReference>
<name>A0A9W7L0P3_9STRA</name>
<reference evidence="3" key="1">
    <citation type="journal article" date="2023" name="Commun. Biol.">
        <title>Genome analysis of Parmales, the sister group of diatoms, reveals the evolutionary specialization of diatoms from phago-mixotrophs to photoautotrophs.</title>
        <authorList>
            <person name="Ban H."/>
            <person name="Sato S."/>
            <person name="Yoshikawa S."/>
            <person name="Yamada K."/>
            <person name="Nakamura Y."/>
            <person name="Ichinomiya M."/>
            <person name="Sato N."/>
            <person name="Blanc-Mathieu R."/>
            <person name="Endo H."/>
            <person name="Kuwata A."/>
            <person name="Ogata H."/>
        </authorList>
    </citation>
    <scope>NUCLEOTIDE SEQUENCE [LARGE SCALE GENOMIC DNA]</scope>
    <source>
        <strain evidence="3">NIES 3700</strain>
    </source>
</reference>
<proteinExistence type="predicted"/>
<dbReference type="SUPFAM" id="SSF53474">
    <property type="entry name" value="alpha/beta-Hydrolases"/>
    <property type="match status" value="1"/>
</dbReference>
<dbReference type="PANTHER" id="PTHR22753">
    <property type="entry name" value="TRANSMEMBRANE PROTEIN 68"/>
    <property type="match status" value="1"/>
</dbReference>
<dbReference type="GO" id="GO:0016020">
    <property type="term" value="C:membrane"/>
    <property type="evidence" value="ECO:0007669"/>
    <property type="project" value="TreeGrafter"/>
</dbReference>
<gene>
    <name evidence="2" type="ORF">TrLO_g10585</name>
</gene>
<dbReference type="OrthoDB" id="44277at2759"/>
<dbReference type="AlphaFoldDB" id="A0A9W7L0P3"/>
<accession>A0A9W7L0P3</accession>
<evidence type="ECO:0000313" key="3">
    <source>
        <dbReference type="Proteomes" id="UP001165122"/>
    </source>
</evidence>
<dbReference type="Gene3D" id="3.40.50.1820">
    <property type="entry name" value="alpha/beta hydrolase"/>
    <property type="match status" value="1"/>
</dbReference>
<sequence length="360" mass="39704">MKGTSSPSSKQTSTLSLLPSALPPSTPLSPTITLLSPLKHLSYPHTPSLHLPTLLYLPGFDGTLLSSFLQYPNLSNSFTCLSVEVSIKDRTPFSLYLRLIKDLIEDLEGPVYIVGESFGSILGISLVSELHANPNCDLTSSIEKVKGLILVNPALSYPSSPLKPVLQDLKSTTNPIIYNLKLCKSLSLFKDEYSFKQLRGIIGNKWLPKVIGGRKDEAYLGRFALGLGGRVEYMDRDCLGFRTEEWLDSGCRHVSRINLKKLETKIINIVGTNDQALPSLTYAQSSLNFLKTYEIKGAGHASTLGGMCDLNAILLNEYFSKNEEIVEGEGVERGMVERVGEMKGGMNPLEYWGDDVYEVF</sequence>
<keyword evidence="3" id="KW-1185">Reference proteome</keyword>
<dbReference type="EMBL" id="BRXW01000312">
    <property type="protein sequence ID" value="GMI17946.1"/>
    <property type="molecule type" value="Genomic_DNA"/>
</dbReference>
<comment type="caution">
    <text evidence="2">The sequence shown here is derived from an EMBL/GenBank/DDBJ whole genome shotgun (WGS) entry which is preliminary data.</text>
</comment>